<evidence type="ECO:0000256" key="1">
    <source>
        <dbReference type="SAM" id="Phobius"/>
    </source>
</evidence>
<organism evidence="2 3">
    <name type="scientific">Zunongwangia profunda</name>
    <dbReference type="NCBI Taxonomy" id="398743"/>
    <lineage>
        <taxon>Bacteria</taxon>
        <taxon>Pseudomonadati</taxon>
        <taxon>Bacteroidota</taxon>
        <taxon>Flavobacteriia</taxon>
        <taxon>Flavobacteriales</taxon>
        <taxon>Flavobacteriaceae</taxon>
        <taxon>Zunongwangia</taxon>
    </lineage>
</organism>
<evidence type="ECO:0008006" key="4">
    <source>
        <dbReference type="Google" id="ProtNLM"/>
    </source>
</evidence>
<feature type="transmembrane region" description="Helical" evidence="1">
    <location>
        <begin position="49"/>
        <end position="69"/>
    </location>
</feature>
<feature type="transmembrane region" description="Helical" evidence="1">
    <location>
        <begin position="21"/>
        <end position="43"/>
    </location>
</feature>
<keyword evidence="1" id="KW-0472">Membrane</keyword>
<evidence type="ECO:0000313" key="3">
    <source>
        <dbReference type="Proteomes" id="UP000264330"/>
    </source>
</evidence>
<dbReference type="Proteomes" id="UP000264330">
    <property type="component" value="Unassembled WGS sequence"/>
</dbReference>
<name>A0A3D5IWZ7_9FLAO</name>
<dbReference type="EMBL" id="DPMF01000106">
    <property type="protein sequence ID" value="HCV80361.1"/>
    <property type="molecule type" value="Genomic_DNA"/>
</dbReference>
<sequence length="81" mass="9551">MNINIQELSDKKLLKDLKAKKIILGFYAMMIIILVTCAIIITINKGAKVFIFMPFVFIFFLFRSGRDYMKTKTEIKRRNLE</sequence>
<accession>A0A3D5IWZ7</accession>
<dbReference type="AlphaFoldDB" id="A0A3D5IWZ7"/>
<keyword evidence="1" id="KW-1133">Transmembrane helix</keyword>
<evidence type="ECO:0000313" key="2">
    <source>
        <dbReference type="EMBL" id="HCV80361.1"/>
    </source>
</evidence>
<comment type="caution">
    <text evidence="2">The sequence shown here is derived from an EMBL/GenBank/DDBJ whole genome shotgun (WGS) entry which is preliminary data.</text>
</comment>
<keyword evidence="1" id="KW-0812">Transmembrane</keyword>
<proteinExistence type="predicted"/>
<reference evidence="2 3" key="1">
    <citation type="journal article" date="2018" name="Nat. Biotechnol.">
        <title>A standardized bacterial taxonomy based on genome phylogeny substantially revises the tree of life.</title>
        <authorList>
            <person name="Parks D.H."/>
            <person name="Chuvochina M."/>
            <person name="Waite D.W."/>
            <person name="Rinke C."/>
            <person name="Skarshewski A."/>
            <person name="Chaumeil P.A."/>
            <person name="Hugenholtz P."/>
        </authorList>
    </citation>
    <scope>NUCLEOTIDE SEQUENCE [LARGE SCALE GENOMIC DNA]</scope>
    <source>
        <strain evidence="2">UBA9359</strain>
    </source>
</reference>
<dbReference type="RefSeq" id="WP_273299960.1">
    <property type="nucleotide sequence ID" value="NZ_CAJXAW010000015.1"/>
</dbReference>
<protein>
    <recommendedName>
        <fullName evidence="4">FUSC family protein</fullName>
    </recommendedName>
</protein>
<gene>
    <name evidence="2" type="ORF">DGQ38_04865</name>
</gene>